<name>A0A934KCL5_9BACT</name>
<dbReference type="GO" id="GO:0006285">
    <property type="term" value="P:base-excision repair, AP site formation"/>
    <property type="evidence" value="ECO:0007669"/>
    <property type="project" value="TreeGrafter"/>
</dbReference>
<sequence>MTTRASAFVIEPQGSYSLAASARFLWGFKPATYQGPREADHLHLAFNGARGPLGVCLRESKGRVEGEVHGGDAEQARRQVARILSLDLDGSGYDEIGSRDKVVGRLQTEYRGLRPVLWVDPYEAACWAVISTRISMVQAAGMKERLAAELGDSVEMHGEQQRIFPSPEKLLANGQRLAAFRGLFGRKPEYLLGIARAALDGKLNADRLRSLPAEQAIEQMKQLGGIGQFGAELIVLRGAGEPDFLPSGERRLLGAIASFYGLPDPPPRLEIEALAEKWRPFRTWVCVLLRASAGS</sequence>
<dbReference type="PANTHER" id="PTHR43003">
    <property type="entry name" value="DNA-3-METHYLADENINE GLYCOSYLASE"/>
    <property type="match status" value="1"/>
</dbReference>
<dbReference type="SUPFAM" id="SSF48150">
    <property type="entry name" value="DNA-glycosylase"/>
    <property type="match status" value="1"/>
</dbReference>
<organism evidence="3 4">
    <name type="scientific">Candidatus Dormiibacter inghamiae</name>
    <dbReference type="NCBI Taxonomy" id="3127013"/>
    <lineage>
        <taxon>Bacteria</taxon>
        <taxon>Bacillati</taxon>
        <taxon>Candidatus Dormiibacterota</taxon>
        <taxon>Candidatus Dormibacteria</taxon>
        <taxon>Candidatus Dormibacterales</taxon>
        <taxon>Candidatus Dormibacteraceae</taxon>
        <taxon>Candidatus Dormiibacter</taxon>
    </lineage>
</organism>
<dbReference type="AlphaFoldDB" id="A0A934KCL5"/>
<keyword evidence="2" id="KW-0234">DNA repair</keyword>
<accession>A0A934KCL5</accession>
<evidence type="ECO:0000313" key="3">
    <source>
        <dbReference type="EMBL" id="MBJ7602984.1"/>
    </source>
</evidence>
<dbReference type="GO" id="GO:0043916">
    <property type="term" value="F:DNA-7-methylguanine glycosylase activity"/>
    <property type="evidence" value="ECO:0007669"/>
    <property type="project" value="TreeGrafter"/>
</dbReference>
<keyword evidence="1" id="KW-0227">DNA damage</keyword>
<dbReference type="EMBL" id="JAEKNQ010000029">
    <property type="protein sequence ID" value="MBJ7602984.1"/>
    <property type="molecule type" value="Genomic_DNA"/>
</dbReference>
<dbReference type="GO" id="GO:0032131">
    <property type="term" value="F:alkylated DNA binding"/>
    <property type="evidence" value="ECO:0007669"/>
    <property type="project" value="TreeGrafter"/>
</dbReference>
<evidence type="ECO:0000313" key="4">
    <source>
        <dbReference type="Proteomes" id="UP000620075"/>
    </source>
</evidence>
<dbReference type="Gene3D" id="1.10.340.30">
    <property type="entry name" value="Hypothetical protein, domain 2"/>
    <property type="match status" value="1"/>
</dbReference>
<dbReference type="Proteomes" id="UP000620075">
    <property type="component" value="Unassembled WGS sequence"/>
</dbReference>
<dbReference type="RefSeq" id="WP_338178237.1">
    <property type="nucleotide sequence ID" value="NZ_JAEKNQ010000029.1"/>
</dbReference>
<comment type="caution">
    <text evidence="3">The sequence shown here is derived from an EMBL/GenBank/DDBJ whole genome shotgun (WGS) entry which is preliminary data.</text>
</comment>
<dbReference type="GO" id="GO:0006307">
    <property type="term" value="P:DNA alkylation repair"/>
    <property type="evidence" value="ECO:0007669"/>
    <property type="project" value="TreeGrafter"/>
</dbReference>
<gene>
    <name evidence="3" type="ORF">JF888_07320</name>
</gene>
<reference evidence="3 4" key="1">
    <citation type="submission" date="2020-10" db="EMBL/GenBank/DDBJ databases">
        <title>Ca. Dormibacterota MAGs.</title>
        <authorList>
            <person name="Montgomery K."/>
        </authorList>
    </citation>
    <scope>NUCLEOTIDE SEQUENCE [LARGE SCALE GENOMIC DNA]</scope>
    <source>
        <strain evidence="3">SC8811_S16_3</strain>
    </source>
</reference>
<dbReference type="Gene3D" id="1.10.1670.40">
    <property type="match status" value="1"/>
</dbReference>
<dbReference type="PANTHER" id="PTHR43003:SF5">
    <property type="entry name" value="DNA-3-METHYLADENINE GLYCOSYLASE"/>
    <property type="match status" value="1"/>
</dbReference>
<dbReference type="InterPro" id="IPR011257">
    <property type="entry name" value="DNA_glycosylase"/>
</dbReference>
<dbReference type="GO" id="GO:0008725">
    <property type="term" value="F:DNA-3-methyladenine glycosylase activity"/>
    <property type="evidence" value="ECO:0007669"/>
    <property type="project" value="TreeGrafter"/>
</dbReference>
<protein>
    <submittedName>
        <fullName evidence="3">DNA-3-methyladenine glycosylase 2 family protein</fullName>
    </submittedName>
</protein>
<dbReference type="InterPro" id="IPR051912">
    <property type="entry name" value="Alkylbase_DNA_Glycosylase/TA"/>
</dbReference>
<dbReference type="GO" id="GO:0032993">
    <property type="term" value="C:protein-DNA complex"/>
    <property type="evidence" value="ECO:0007669"/>
    <property type="project" value="TreeGrafter"/>
</dbReference>
<evidence type="ECO:0000256" key="1">
    <source>
        <dbReference type="ARBA" id="ARBA00022763"/>
    </source>
</evidence>
<proteinExistence type="predicted"/>
<evidence type="ECO:0000256" key="2">
    <source>
        <dbReference type="ARBA" id="ARBA00023204"/>
    </source>
</evidence>